<evidence type="ECO:0000256" key="2">
    <source>
        <dbReference type="SAM" id="Phobius"/>
    </source>
</evidence>
<keyword evidence="2" id="KW-0812">Transmembrane</keyword>
<name>A0A5C3F8H3_9BASI</name>
<sequence>MKNLSFVSAVAIATTLGGSLLVKADPTINTPPSLVACAKNQVGFTGTTGQVLVRVVPGTDVSTTTPLDQLTADSSQGFVTYTPKVAAGTVVTFIINDDSGKSQFSGQVPVVAGPNKCSDDSGSTGDSASSSAASAPAATGSGSPTKSGAGSASGTGSAAPAAATTGAISSAPSHGGAASSAAPSSPTGGSSSGSPSSPKPATSGSAGSSGATSGGSTHSAGTILSPFVASTTMAAAAAVAFGFFGGLALW</sequence>
<feature type="region of interest" description="Disordered" evidence="1">
    <location>
        <begin position="104"/>
        <end position="218"/>
    </location>
</feature>
<evidence type="ECO:0000313" key="5">
    <source>
        <dbReference type="Proteomes" id="UP000323386"/>
    </source>
</evidence>
<proteinExistence type="predicted"/>
<protein>
    <submittedName>
        <fullName evidence="4">Uncharacterized protein</fullName>
    </submittedName>
</protein>
<keyword evidence="5" id="KW-1185">Reference proteome</keyword>
<dbReference type="AlphaFoldDB" id="A0A5C3F8H3"/>
<keyword evidence="3" id="KW-0732">Signal</keyword>
<feature type="transmembrane region" description="Helical" evidence="2">
    <location>
        <begin position="227"/>
        <end position="249"/>
    </location>
</feature>
<feature type="signal peptide" evidence="3">
    <location>
        <begin position="1"/>
        <end position="24"/>
    </location>
</feature>
<gene>
    <name evidence="4" type="ORF">PSFLO_06245</name>
</gene>
<evidence type="ECO:0000256" key="1">
    <source>
        <dbReference type="SAM" id="MobiDB-lite"/>
    </source>
</evidence>
<reference evidence="4 5" key="1">
    <citation type="submission" date="2018-03" db="EMBL/GenBank/DDBJ databases">
        <authorList>
            <person name="Guldener U."/>
        </authorList>
    </citation>
    <scope>NUCLEOTIDE SEQUENCE [LARGE SCALE GENOMIC DNA]</scope>
    <source>
        <strain evidence="4 5">DAOM196992</strain>
    </source>
</reference>
<dbReference type="EMBL" id="OOIP01000022">
    <property type="protein sequence ID" value="SPO40763.1"/>
    <property type="molecule type" value="Genomic_DNA"/>
</dbReference>
<keyword evidence="2" id="KW-1133">Transmembrane helix</keyword>
<dbReference type="OrthoDB" id="3362246at2759"/>
<keyword evidence="2" id="KW-0472">Membrane</keyword>
<accession>A0A5C3F8H3</accession>
<organism evidence="4 5">
    <name type="scientific">Pseudozyma flocculosa</name>
    <dbReference type="NCBI Taxonomy" id="84751"/>
    <lineage>
        <taxon>Eukaryota</taxon>
        <taxon>Fungi</taxon>
        <taxon>Dikarya</taxon>
        <taxon>Basidiomycota</taxon>
        <taxon>Ustilaginomycotina</taxon>
        <taxon>Ustilaginomycetes</taxon>
        <taxon>Ustilaginales</taxon>
        <taxon>Ustilaginaceae</taxon>
        <taxon>Pseudozyma</taxon>
    </lineage>
</organism>
<evidence type="ECO:0000256" key="3">
    <source>
        <dbReference type="SAM" id="SignalP"/>
    </source>
</evidence>
<feature type="compositionally biased region" description="Low complexity" evidence="1">
    <location>
        <begin position="120"/>
        <end position="218"/>
    </location>
</feature>
<evidence type="ECO:0000313" key="4">
    <source>
        <dbReference type="EMBL" id="SPO40763.1"/>
    </source>
</evidence>
<dbReference type="Proteomes" id="UP000323386">
    <property type="component" value="Unassembled WGS sequence"/>
</dbReference>
<feature type="chain" id="PRO_5022708028" evidence="3">
    <location>
        <begin position="25"/>
        <end position="250"/>
    </location>
</feature>